<reference evidence="1" key="1">
    <citation type="journal article" date="2014" name="Nat. Commun.">
        <title>The tobacco genome sequence and its comparison with those of tomato and potato.</title>
        <authorList>
            <person name="Sierro N."/>
            <person name="Battey J.N."/>
            <person name="Ouadi S."/>
            <person name="Bakaher N."/>
            <person name="Bovet L."/>
            <person name="Willig A."/>
            <person name="Goepfert S."/>
            <person name="Peitsch M.C."/>
            <person name="Ivanov N.V."/>
        </authorList>
    </citation>
    <scope>NUCLEOTIDE SEQUENCE [LARGE SCALE GENOMIC DNA]</scope>
</reference>
<gene>
    <name evidence="2" type="primary">LOC142167787</name>
</gene>
<organism evidence="1 2">
    <name type="scientific">Nicotiana tabacum</name>
    <name type="common">Common tobacco</name>
    <dbReference type="NCBI Taxonomy" id="4097"/>
    <lineage>
        <taxon>Eukaryota</taxon>
        <taxon>Viridiplantae</taxon>
        <taxon>Streptophyta</taxon>
        <taxon>Embryophyta</taxon>
        <taxon>Tracheophyta</taxon>
        <taxon>Spermatophyta</taxon>
        <taxon>Magnoliopsida</taxon>
        <taxon>eudicotyledons</taxon>
        <taxon>Gunneridae</taxon>
        <taxon>Pentapetalae</taxon>
        <taxon>asterids</taxon>
        <taxon>lamiids</taxon>
        <taxon>Solanales</taxon>
        <taxon>Solanaceae</taxon>
        <taxon>Nicotianoideae</taxon>
        <taxon>Nicotianeae</taxon>
        <taxon>Nicotiana</taxon>
    </lineage>
</organism>
<reference evidence="2" key="2">
    <citation type="submission" date="2025-08" db="UniProtKB">
        <authorList>
            <consortium name="RefSeq"/>
        </authorList>
    </citation>
    <scope>IDENTIFICATION</scope>
    <source>
        <tissue evidence="2">Leaf</tissue>
    </source>
</reference>
<evidence type="ECO:0000313" key="1">
    <source>
        <dbReference type="Proteomes" id="UP000790787"/>
    </source>
</evidence>
<protein>
    <submittedName>
        <fullName evidence="2">Uncharacterized protein LOC142167787</fullName>
    </submittedName>
</protein>
<sequence>MNCWVSASLSKIASTSGKLLFADECTTKRTRISYARMLIETNITKALPTKVTVMDPRGKQFQQKLVYEWCEHQSQSISQVETPKISQLKEGRVSEKPEMQQDKDKGVISPALKLINFPILSPYTSRNDMVDARRGRGKEVRNYLKANTIKLAGIVETRIKEHNASRTSSYIAHGWDVIQNYSHPINGRIWILWDSSYYTVTLIMTEAHIFQCLVKGPARNIDCYLTIVYGFNTIDQRKLLWDNLKEAAQGITKPWLIGGDFNSILYTQDKLCGCTVNNDEIRDYANCIQALRLTEMAWEG</sequence>
<dbReference type="RefSeq" id="XP_075083780.1">
    <property type="nucleotide sequence ID" value="XM_075227679.1"/>
</dbReference>
<keyword evidence="1" id="KW-1185">Reference proteome</keyword>
<accession>A0AC58SFN2</accession>
<name>A0AC58SFN2_TOBAC</name>
<proteinExistence type="predicted"/>
<evidence type="ECO:0000313" key="2">
    <source>
        <dbReference type="RefSeq" id="XP_075083780.1"/>
    </source>
</evidence>
<dbReference type="Proteomes" id="UP000790787">
    <property type="component" value="Chromosome 2"/>
</dbReference>